<evidence type="ECO:0000313" key="2">
    <source>
        <dbReference type="EMBL" id="VEL36897.1"/>
    </source>
</evidence>
<feature type="region of interest" description="Disordered" evidence="1">
    <location>
        <begin position="74"/>
        <end position="94"/>
    </location>
</feature>
<protein>
    <submittedName>
        <fullName evidence="2">Uncharacterized protein</fullName>
    </submittedName>
</protein>
<evidence type="ECO:0000256" key="1">
    <source>
        <dbReference type="SAM" id="MobiDB-lite"/>
    </source>
</evidence>
<reference evidence="2" key="1">
    <citation type="submission" date="2018-11" db="EMBL/GenBank/DDBJ databases">
        <authorList>
            <consortium name="Pathogen Informatics"/>
        </authorList>
    </citation>
    <scope>NUCLEOTIDE SEQUENCE</scope>
</reference>
<name>A0A448XHQ8_9PLAT</name>
<feature type="compositionally biased region" description="Low complexity" evidence="1">
    <location>
        <begin position="76"/>
        <end position="85"/>
    </location>
</feature>
<proteinExistence type="predicted"/>
<keyword evidence="3" id="KW-1185">Reference proteome</keyword>
<dbReference type="AlphaFoldDB" id="A0A448XHQ8"/>
<accession>A0A448XHQ8</accession>
<comment type="caution">
    <text evidence="2">The sequence shown here is derived from an EMBL/GenBank/DDBJ whole genome shotgun (WGS) entry which is preliminary data.</text>
</comment>
<dbReference type="EMBL" id="CAAALY010253499">
    <property type="protein sequence ID" value="VEL36897.1"/>
    <property type="molecule type" value="Genomic_DNA"/>
</dbReference>
<organism evidence="2 3">
    <name type="scientific">Protopolystoma xenopodis</name>
    <dbReference type="NCBI Taxonomy" id="117903"/>
    <lineage>
        <taxon>Eukaryota</taxon>
        <taxon>Metazoa</taxon>
        <taxon>Spiralia</taxon>
        <taxon>Lophotrochozoa</taxon>
        <taxon>Platyhelminthes</taxon>
        <taxon>Monogenea</taxon>
        <taxon>Polyopisthocotylea</taxon>
        <taxon>Polystomatidea</taxon>
        <taxon>Polystomatidae</taxon>
        <taxon>Protopolystoma</taxon>
    </lineage>
</organism>
<evidence type="ECO:0000313" key="3">
    <source>
        <dbReference type="Proteomes" id="UP000784294"/>
    </source>
</evidence>
<dbReference type="Proteomes" id="UP000784294">
    <property type="component" value="Unassembled WGS sequence"/>
</dbReference>
<gene>
    <name evidence="2" type="ORF">PXEA_LOCUS30337</name>
</gene>
<sequence length="94" mass="10198">MRLRGATPHLLECIFSFALFGHQSGHGLQQSDTTAAVLCTNEAQQPSINCPKRLSYSNHFAPQLISPQVCESNMASSSSSWSSSSIRKPAQPHV</sequence>